<dbReference type="PROSITE" id="PS50297">
    <property type="entry name" value="ANK_REP_REGION"/>
    <property type="match status" value="2"/>
</dbReference>
<dbReference type="SUPFAM" id="SSF48403">
    <property type="entry name" value="Ankyrin repeat"/>
    <property type="match status" value="2"/>
</dbReference>
<sequence length="879" mass="101389">MEEFSFGLFNNLLEGDPHPLEIDDYEDTTKSDLVDKLRSNECCIYTPVAGDTKLHNAIRCGKQAGINALIELYRDDFDKVKDHLVVKYQWDVEDKIWLRKTILVASTEEQCQSAKNLENRQVDAEAMRRAVLVLLQNPVNGEEVAVLYPNEANRSAVTKLITTLTPNGFLSWNFVSTIGAQETFMQVAASKGSKRVIDRLYELGAPIAIPGHNPLMQAIRNNRKEMVSWLLTEHFDHFDCTMRNSDQHNALIAAIIKNVTGLFDLVLEKMMDYRRKYYSETEEETFHEIFRLENEENEYTSIFEYLRKAGPITERVERAIQQYKLKLSHRWKNYVVLGRLIDRSVALDYCFEGIRNDPQLLGLTEYETITILHQLVAEGHYDFVREMYTKHPDVKTYFNTDQAFEVLRKAIHDESRETIRFVLEHHGEFLKCDLDKLRDDVVCSRYYTKEFYEPRRDLLLECFPEFRENVLFSMETASSSVCYNSITDFDKLYSTFRGSNGETVLHLAVERDDKELFVRMLEGGCELDELDNDGNHAVHMVKSEEMLDLIIDRHPDGRHIVHRSNNDGFTVLHKVCQQYVDISTQVALLEKVIAYGADVHQLNNHGESAVFFVSNSHQLDVLRKHGAQLDVVNQAGGTALQRHLVNYNVCVANSLLAHFHDQPSFKQHAHQYLAPMMRYNRDFFSCDYQKFLEAHPESARAMFDSVYEYSREEASRLFAKACSCAFIYISEMFLSGDYDLDYSYKFEYGNTPLIGLLSYMELSNLHVVKQLLEKKGVDLLEKNEFGRDALLTLVRGFRSARWHGHGLGTVQLLLDYGASVHTTDKDGSTALHFAFANGEMELVELLVRNGADLGAFDNRGKRPIERASNVDQELFYFYS</sequence>
<dbReference type="Gene3D" id="1.25.40.20">
    <property type="entry name" value="Ankyrin repeat-containing domain"/>
    <property type="match status" value="3"/>
</dbReference>
<protein>
    <submittedName>
        <fullName evidence="4">Ankyrin repeat protein RF_0381</fullName>
    </submittedName>
</protein>
<feature type="repeat" description="ANK" evidence="3">
    <location>
        <begin position="826"/>
        <end position="858"/>
    </location>
</feature>
<dbReference type="PROSITE" id="PS50088">
    <property type="entry name" value="ANK_REPEAT"/>
    <property type="match status" value="2"/>
</dbReference>
<dbReference type="InterPro" id="IPR036770">
    <property type="entry name" value="Ankyrin_rpt-contain_sf"/>
</dbReference>
<feature type="repeat" description="ANK" evidence="3">
    <location>
        <begin position="500"/>
        <end position="532"/>
    </location>
</feature>
<name>A0A8D8CI61_CULPI</name>
<dbReference type="InterPro" id="IPR002110">
    <property type="entry name" value="Ankyrin_rpt"/>
</dbReference>
<organism evidence="4">
    <name type="scientific">Culex pipiens</name>
    <name type="common">House mosquito</name>
    <dbReference type="NCBI Taxonomy" id="7175"/>
    <lineage>
        <taxon>Eukaryota</taxon>
        <taxon>Metazoa</taxon>
        <taxon>Ecdysozoa</taxon>
        <taxon>Arthropoda</taxon>
        <taxon>Hexapoda</taxon>
        <taxon>Insecta</taxon>
        <taxon>Pterygota</taxon>
        <taxon>Neoptera</taxon>
        <taxon>Endopterygota</taxon>
        <taxon>Diptera</taxon>
        <taxon>Nematocera</taxon>
        <taxon>Culicoidea</taxon>
        <taxon>Culicidae</taxon>
        <taxon>Culicinae</taxon>
        <taxon>Culicini</taxon>
        <taxon>Culex</taxon>
        <taxon>Culex</taxon>
    </lineage>
</organism>
<keyword evidence="1" id="KW-0677">Repeat</keyword>
<dbReference type="PANTHER" id="PTHR24198:SF165">
    <property type="entry name" value="ANKYRIN REPEAT-CONTAINING PROTEIN-RELATED"/>
    <property type="match status" value="1"/>
</dbReference>
<evidence type="ECO:0000256" key="1">
    <source>
        <dbReference type="ARBA" id="ARBA00022737"/>
    </source>
</evidence>
<accession>A0A8D8CI61</accession>
<proteinExistence type="predicted"/>
<dbReference type="EMBL" id="HBUE01117370">
    <property type="protein sequence ID" value="CAG6491001.1"/>
    <property type="molecule type" value="Transcribed_RNA"/>
</dbReference>
<dbReference type="SMART" id="SM00248">
    <property type="entry name" value="ANK"/>
    <property type="match status" value="9"/>
</dbReference>
<dbReference type="Pfam" id="PF12796">
    <property type="entry name" value="Ank_2"/>
    <property type="match status" value="2"/>
</dbReference>
<reference evidence="4" key="1">
    <citation type="submission" date="2021-05" db="EMBL/GenBank/DDBJ databases">
        <authorList>
            <person name="Alioto T."/>
            <person name="Alioto T."/>
            <person name="Gomez Garrido J."/>
        </authorList>
    </citation>
    <scope>NUCLEOTIDE SEQUENCE</scope>
</reference>
<keyword evidence="2 3" id="KW-0040">ANK repeat</keyword>
<dbReference type="PANTHER" id="PTHR24198">
    <property type="entry name" value="ANKYRIN REPEAT AND PROTEIN KINASE DOMAIN-CONTAINING PROTEIN"/>
    <property type="match status" value="1"/>
</dbReference>
<evidence type="ECO:0000256" key="3">
    <source>
        <dbReference type="PROSITE-ProRule" id="PRU00023"/>
    </source>
</evidence>
<evidence type="ECO:0000313" key="4">
    <source>
        <dbReference type="EMBL" id="CAG6491001.1"/>
    </source>
</evidence>
<evidence type="ECO:0000256" key="2">
    <source>
        <dbReference type="ARBA" id="ARBA00023043"/>
    </source>
</evidence>
<dbReference type="AlphaFoldDB" id="A0A8D8CI61"/>